<dbReference type="Gene3D" id="1.20.1110.10">
    <property type="entry name" value="Calcium-transporting ATPase, transmembrane domain"/>
    <property type="match status" value="2"/>
</dbReference>
<sequence length="1300" mass="143395">MPPTAKIGTGLFARHVAETAIETKERRAADAAKSAQERAATSRAVASSIASGAAAAVEEKSRLAPSVFHLRRSSAAREAPTPEVPSRRRRFEAFGGIIKKSASRVKSSDNLKAAADAPGSDGTQPARHGDTVVRIDEDSANESHAEGDGAMNALNRKFDKLELNKMTDHTLSFDKLLDKLKTKADPKKPQTSFGISEQDATSRIEVLGTNTPAPRLRVPLHVKFMECLTNLFNLLLFVAGITYLILYGINPTNNFESVWIGCTLITVAFIYAGIEFYELQKITAILESFKLMIPTQAVVMRGGKRVIVDSTQIVPGDVLYLRSGDKVTADAVLFHSTDMRVDISSLTGESEPLLRHPKLEGSPEGTDPLDAPHLLFSTDVVVSGEGYAVVVQTGRDSILGKLSRITQTEQPRKSPLSGEIRRFCKTISSLAGVTAVLFFFVALLRGRNFTYAATFSIGILLAWVPQGLPLTVTMVLAISGRRMAEQKVLVKDLHAVETLGSITMLATDKTGTLTKNEMTVMNLWTGGVMWYAGPGGAKSTPKGQKPLRLDASGVAQMLHVCVTCTRARFERTDVKVTERAIVGDATEVGLLRFAGERLANIDKVYMYPKILEIPFTSETKTHLTIHRKAHNNGGLTLHIKGAPERVWESCTTIWVDGKPVPIDDAWRSKFRATLDELGGKGSRVLGLAMLQMRGDKYPDNWKFDVEKRNFPTTELTFLGIVGLEDPPKEEVPEAVAQMRQAGIKVLMITGDNPVTAEAIARQVNMFRHETVQRVSRPSDTPVKPSTGKEAIVVTGHMLSHLTDDDWFNVLDHDEIIFARTLPTDKLEIVKRAQSLGHTVAVTGDGVNDSAALKKADLGIAMNRTGSDISKESAKMILLDDNFASTVRGIQEGRLIFTNLKKAVRYSLTHLLPEILPYLLYVVVPIPLALTPTQILAVDLGFEILMTMSFTWEPAEDMEALMSMPPRKPVTHQSALAMHNIMQRRKELTSSSQLNLASLERRRQSNLRALDDAARIGLTPLGGKPDDELMDSTMLLNEIGVMGDADPNLEMQIKVLNTRLRNRYGHYIRETKHILTSLEYWKMQYAEWRELTSAGATNERLVDSEVMMYSYLEGGLIEFAGAITTYFAVFWFTFGVSSTDARHGQIKGNLQWKPHSPPMVLQSGIELLGPEQFEALKQVQSVYYLSIFIIQIWNLFACKTRYTLPFRRNVVSNKHTWTAIGAGAVFAGLIVYTPVTNGKCAAENSVFLTSMYLDPLYLLIPMAFGALLYVYSTLRLVVARNVRLSNLFSRFTPVPAAATNA</sequence>
<dbReference type="SUPFAM" id="SSF81665">
    <property type="entry name" value="Calcium ATPase, transmembrane domain M"/>
    <property type="match status" value="2"/>
</dbReference>
<comment type="caution">
    <text evidence="12">The sequence shown here is derived from an EMBL/GenBank/DDBJ whole genome shotgun (WGS) entry which is preliminary data.</text>
</comment>
<feature type="transmembrane region" description="Helical" evidence="10">
    <location>
        <begin position="423"/>
        <end position="443"/>
    </location>
</feature>
<evidence type="ECO:0000256" key="9">
    <source>
        <dbReference type="SAM" id="MobiDB-lite"/>
    </source>
</evidence>
<dbReference type="InterPro" id="IPR001757">
    <property type="entry name" value="P_typ_ATPase"/>
</dbReference>
<dbReference type="SFLD" id="SFLDF00027">
    <property type="entry name" value="p-type_atpase"/>
    <property type="match status" value="1"/>
</dbReference>
<keyword evidence="2" id="KW-1003">Cell membrane</keyword>
<evidence type="ECO:0000256" key="7">
    <source>
        <dbReference type="ARBA" id="ARBA00022989"/>
    </source>
</evidence>
<feature type="transmembrane region" description="Helical" evidence="10">
    <location>
        <begin position="258"/>
        <end position="277"/>
    </location>
</feature>
<evidence type="ECO:0000256" key="8">
    <source>
        <dbReference type="ARBA" id="ARBA00023136"/>
    </source>
</evidence>
<keyword evidence="5" id="KW-0067">ATP-binding</keyword>
<dbReference type="NCBIfam" id="TIGR01494">
    <property type="entry name" value="ATPase_P-type"/>
    <property type="match status" value="2"/>
</dbReference>
<dbReference type="SUPFAM" id="SSF81653">
    <property type="entry name" value="Calcium ATPase, transduction domain A"/>
    <property type="match status" value="1"/>
</dbReference>
<organism evidence="12 13">
    <name type="scientific">Polyrhizophydium stewartii</name>
    <dbReference type="NCBI Taxonomy" id="2732419"/>
    <lineage>
        <taxon>Eukaryota</taxon>
        <taxon>Fungi</taxon>
        <taxon>Fungi incertae sedis</taxon>
        <taxon>Chytridiomycota</taxon>
        <taxon>Chytridiomycota incertae sedis</taxon>
        <taxon>Chytridiomycetes</taxon>
        <taxon>Rhizophydiales</taxon>
        <taxon>Rhizophydiales incertae sedis</taxon>
        <taxon>Polyrhizophydium</taxon>
    </lineage>
</organism>
<evidence type="ECO:0000256" key="10">
    <source>
        <dbReference type="SAM" id="Phobius"/>
    </source>
</evidence>
<evidence type="ECO:0000256" key="6">
    <source>
        <dbReference type="ARBA" id="ARBA00022967"/>
    </source>
</evidence>
<feature type="region of interest" description="Disordered" evidence="9">
    <location>
        <begin position="24"/>
        <end position="43"/>
    </location>
</feature>
<keyword evidence="13" id="KW-1185">Reference proteome</keyword>
<dbReference type="InterPro" id="IPR023298">
    <property type="entry name" value="ATPase_P-typ_TM_dom_sf"/>
</dbReference>
<dbReference type="PANTHER" id="PTHR43294:SF21">
    <property type="entry name" value="CATION TRANSPORTING ATPASE"/>
    <property type="match status" value="1"/>
</dbReference>
<keyword evidence="4" id="KW-0547">Nucleotide-binding</keyword>
<dbReference type="InterPro" id="IPR018303">
    <property type="entry name" value="ATPase_P-typ_P_site"/>
</dbReference>
<feature type="transmembrane region" description="Helical" evidence="10">
    <location>
        <begin position="1254"/>
        <end position="1277"/>
    </location>
</feature>
<dbReference type="InterPro" id="IPR023214">
    <property type="entry name" value="HAD_sf"/>
</dbReference>
<feature type="transmembrane region" description="Helical" evidence="10">
    <location>
        <begin position="1215"/>
        <end position="1234"/>
    </location>
</feature>
<evidence type="ECO:0000256" key="2">
    <source>
        <dbReference type="ARBA" id="ARBA00022475"/>
    </source>
</evidence>
<comment type="subcellular location">
    <subcellularLocation>
        <location evidence="1">Cell membrane</location>
        <topology evidence="1">Multi-pass membrane protein</topology>
    </subcellularLocation>
</comment>
<dbReference type="SMART" id="SM00831">
    <property type="entry name" value="Cation_ATPase_N"/>
    <property type="match status" value="1"/>
</dbReference>
<dbReference type="InterPro" id="IPR023299">
    <property type="entry name" value="ATPase_P-typ_cyto_dom_N"/>
</dbReference>
<dbReference type="Gene3D" id="3.40.1110.10">
    <property type="entry name" value="Calcium-transporting ATPase, cytoplasmic domain N"/>
    <property type="match status" value="1"/>
</dbReference>
<keyword evidence="8 10" id="KW-0472">Membrane</keyword>
<dbReference type="Pfam" id="PF13246">
    <property type="entry name" value="Cation_ATPase"/>
    <property type="match status" value="1"/>
</dbReference>
<dbReference type="InterPro" id="IPR059000">
    <property type="entry name" value="ATPase_P-type_domA"/>
</dbReference>
<feature type="transmembrane region" description="Helical" evidence="10">
    <location>
        <begin position="1115"/>
        <end position="1133"/>
    </location>
</feature>
<dbReference type="InterPro" id="IPR006068">
    <property type="entry name" value="ATPase_P-typ_cation-transptr_C"/>
</dbReference>
<dbReference type="SFLD" id="SFLDS00003">
    <property type="entry name" value="Haloacid_Dehalogenase"/>
    <property type="match status" value="1"/>
</dbReference>
<dbReference type="Gene3D" id="3.40.50.1000">
    <property type="entry name" value="HAD superfamily/HAD-like"/>
    <property type="match status" value="1"/>
</dbReference>
<dbReference type="PANTHER" id="PTHR43294">
    <property type="entry name" value="SODIUM/POTASSIUM-TRANSPORTING ATPASE SUBUNIT ALPHA"/>
    <property type="match status" value="1"/>
</dbReference>
<evidence type="ECO:0000256" key="4">
    <source>
        <dbReference type="ARBA" id="ARBA00022741"/>
    </source>
</evidence>
<protein>
    <recommendedName>
        <fullName evidence="11">Cation-transporting P-type ATPase N-terminal domain-containing protein</fullName>
    </recommendedName>
</protein>
<feature type="region of interest" description="Disordered" evidence="9">
    <location>
        <begin position="105"/>
        <end position="128"/>
    </location>
</feature>
<dbReference type="Proteomes" id="UP001527925">
    <property type="component" value="Unassembled WGS sequence"/>
</dbReference>
<feature type="transmembrane region" description="Helical" evidence="10">
    <location>
        <begin position="449"/>
        <end position="478"/>
    </location>
</feature>
<evidence type="ECO:0000256" key="1">
    <source>
        <dbReference type="ARBA" id="ARBA00004651"/>
    </source>
</evidence>
<dbReference type="Gene3D" id="2.70.150.10">
    <property type="entry name" value="Calcium-transporting ATPase, cytoplasmic transduction domain A"/>
    <property type="match status" value="1"/>
</dbReference>
<reference evidence="12 13" key="1">
    <citation type="submission" date="2023-09" db="EMBL/GenBank/DDBJ databases">
        <title>Pangenome analysis of Batrachochytrium dendrobatidis and related Chytrids.</title>
        <authorList>
            <person name="Yacoub M.N."/>
            <person name="Stajich J.E."/>
            <person name="James T.Y."/>
        </authorList>
    </citation>
    <scope>NUCLEOTIDE SEQUENCE [LARGE SCALE GENOMIC DNA]</scope>
    <source>
        <strain evidence="12 13">JEL0888</strain>
    </source>
</reference>
<evidence type="ECO:0000313" key="12">
    <source>
        <dbReference type="EMBL" id="KAL2918733.1"/>
    </source>
</evidence>
<gene>
    <name evidence="12" type="ORF">HK105_201567</name>
</gene>
<name>A0ABR4NGS2_9FUNG</name>
<dbReference type="EMBL" id="JADGIZ020000005">
    <property type="protein sequence ID" value="KAL2918733.1"/>
    <property type="molecule type" value="Genomic_DNA"/>
</dbReference>
<proteinExistence type="predicted"/>
<dbReference type="Pfam" id="PF00689">
    <property type="entry name" value="Cation_ATPase_C"/>
    <property type="match status" value="1"/>
</dbReference>
<dbReference type="PRINTS" id="PR00119">
    <property type="entry name" value="CATATPASE"/>
</dbReference>
<keyword evidence="3 10" id="KW-0812">Transmembrane</keyword>
<dbReference type="SUPFAM" id="SSF56784">
    <property type="entry name" value="HAD-like"/>
    <property type="match status" value="1"/>
</dbReference>
<dbReference type="InterPro" id="IPR008250">
    <property type="entry name" value="ATPase_P-typ_transduc_dom_A_sf"/>
</dbReference>
<dbReference type="Pfam" id="PF00690">
    <property type="entry name" value="Cation_ATPase_N"/>
    <property type="match status" value="1"/>
</dbReference>
<keyword evidence="7 10" id="KW-1133">Transmembrane helix</keyword>
<dbReference type="PRINTS" id="PR00121">
    <property type="entry name" value="NAKATPASE"/>
</dbReference>
<dbReference type="PROSITE" id="PS00154">
    <property type="entry name" value="ATPASE_E1_E2"/>
    <property type="match status" value="1"/>
</dbReference>
<feature type="transmembrane region" description="Helical" evidence="10">
    <location>
        <begin position="227"/>
        <end position="246"/>
    </location>
</feature>
<dbReference type="SFLD" id="SFLDG00002">
    <property type="entry name" value="C1.7:_P-type_atpase_like"/>
    <property type="match status" value="1"/>
</dbReference>
<evidence type="ECO:0000313" key="13">
    <source>
        <dbReference type="Proteomes" id="UP001527925"/>
    </source>
</evidence>
<evidence type="ECO:0000259" key="11">
    <source>
        <dbReference type="SMART" id="SM00831"/>
    </source>
</evidence>
<dbReference type="Pfam" id="PF00122">
    <property type="entry name" value="E1-E2_ATPase"/>
    <property type="match status" value="1"/>
</dbReference>
<dbReference type="InterPro" id="IPR036412">
    <property type="entry name" value="HAD-like_sf"/>
</dbReference>
<feature type="domain" description="Cation-transporting P-type ATPase N-terminal" evidence="11">
    <location>
        <begin position="167"/>
        <end position="248"/>
    </location>
</feature>
<dbReference type="InterPro" id="IPR044492">
    <property type="entry name" value="P_typ_ATPase_HD_dom"/>
</dbReference>
<dbReference type="InterPro" id="IPR004014">
    <property type="entry name" value="ATPase_P-typ_cation-transptr_N"/>
</dbReference>
<dbReference type="InterPro" id="IPR050510">
    <property type="entry name" value="Cation_transp_ATPase_P-type"/>
</dbReference>
<evidence type="ECO:0000256" key="3">
    <source>
        <dbReference type="ARBA" id="ARBA00022692"/>
    </source>
</evidence>
<evidence type="ECO:0000256" key="5">
    <source>
        <dbReference type="ARBA" id="ARBA00022840"/>
    </source>
</evidence>
<keyword evidence="6" id="KW-1278">Translocase</keyword>
<dbReference type="SUPFAM" id="SSF81660">
    <property type="entry name" value="Metal cation-transporting ATPase, ATP-binding domain N"/>
    <property type="match status" value="1"/>
</dbReference>
<accession>A0ABR4NGS2</accession>